<name>A0A1I7W8C4_HETBA</name>
<sequence length="37" mass="3838">MSLNFLLSLGFKKASKITQLTSQTGGGGRALRQSPGS</sequence>
<evidence type="ECO:0000313" key="1">
    <source>
        <dbReference type="Proteomes" id="UP000095283"/>
    </source>
</evidence>
<evidence type="ECO:0000313" key="2">
    <source>
        <dbReference type="WBParaSite" id="Hba_00875"/>
    </source>
</evidence>
<proteinExistence type="predicted"/>
<accession>A0A1I7W8C4</accession>
<dbReference type="Proteomes" id="UP000095283">
    <property type="component" value="Unplaced"/>
</dbReference>
<protein>
    <submittedName>
        <fullName evidence="2">UBA domain-containing protein</fullName>
    </submittedName>
</protein>
<organism evidence="1 2">
    <name type="scientific">Heterorhabditis bacteriophora</name>
    <name type="common">Entomopathogenic nematode worm</name>
    <dbReference type="NCBI Taxonomy" id="37862"/>
    <lineage>
        <taxon>Eukaryota</taxon>
        <taxon>Metazoa</taxon>
        <taxon>Ecdysozoa</taxon>
        <taxon>Nematoda</taxon>
        <taxon>Chromadorea</taxon>
        <taxon>Rhabditida</taxon>
        <taxon>Rhabditina</taxon>
        <taxon>Rhabditomorpha</taxon>
        <taxon>Strongyloidea</taxon>
        <taxon>Heterorhabditidae</taxon>
        <taxon>Heterorhabditis</taxon>
    </lineage>
</organism>
<reference evidence="2" key="1">
    <citation type="submission" date="2016-11" db="UniProtKB">
        <authorList>
            <consortium name="WormBaseParasite"/>
        </authorList>
    </citation>
    <scope>IDENTIFICATION</scope>
</reference>
<dbReference type="AlphaFoldDB" id="A0A1I7W8C4"/>
<keyword evidence="1" id="KW-1185">Reference proteome</keyword>
<dbReference type="WBParaSite" id="Hba_00875">
    <property type="protein sequence ID" value="Hba_00875"/>
    <property type="gene ID" value="Hba_00875"/>
</dbReference>